<accession>A0AAV8RHT8</accession>
<dbReference type="InterPro" id="IPR011989">
    <property type="entry name" value="ARM-like"/>
</dbReference>
<evidence type="ECO:0000259" key="6">
    <source>
        <dbReference type="PROSITE" id="PS51698"/>
    </source>
</evidence>
<dbReference type="InterPro" id="IPR058678">
    <property type="entry name" value="ARM_PUB"/>
</dbReference>
<dbReference type="SMART" id="SM00504">
    <property type="entry name" value="Ubox"/>
    <property type="match status" value="1"/>
</dbReference>
<name>A0AAV8RHT8_ENSVE</name>
<feature type="domain" description="U-box" evidence="6">
    <location>
        <begin position="17"/>
        <end position="92"/>
    </location>
</feature>
<comment type="catalytic activity">
    <reaction evidence="1 5">
        <text>S-ubiquitinyl-[E2 ubiquitin-conjugating enzyme]-L-cysteine + [acceptor protein]-L-lysine = [E2 ubiquitin-conjugating enzyme]-L-cysteine + N(6)-ubiquitinyl-[acceptor protein]-L-lysine.</text>
        <dbReference type="EC" id="2.3.2.27"/>
    </reaction>
</comment>
<dbReference type="SUPFAM" id="SSF57850">
    <property type="entry name" value="RING/U-box"/>
    <property type="match status" value="1"/>
</dbReference>
<evidence type="ECO:0000256" key="5">
    <source>
        <dbReference type="RuleBase" id="RU369093"/>
    </source>
</evidence>
<reference evidence="7 8" key="1">
    <citation type="submission" date="2022-12" db="EMBL/GenBank/DDBJ databases">
        <title>Chromosome-scale assembly of the Ensete ventricosum genome.</title>
        <authorList>
            <person name="Dussert Y."/>
            <person name="Stocks J."/>
            <person name="Wendawek A."/>
            <person name="Woldeyes F."/>
            <person name="Nichols R.A."/>
            <person name="Borrell J.S."/>
        </authorList>
    </citation>
    <scope>NUCLEOTIDE SEQUENCE [LARGE SCALE GENOMIC DNA]</scope>
    <source>
        <strain evidence="8">cv. Maze</strain>
        <tissue evidence="7">Seeds</tissue>
    </source>
</reference>
<keyword evidence="3 5" id="KW-0808">Transferase</keyword>
<organism evidence="7 8">
    <name type="scientific">Ensete ventricosum</name>
    <name type="common">Abyssinian banana</name>
    <name type="synonym">Musa ensete</name>
    <dbReference type="NCBI Taxonomy" id="4639"/>
    <lineage>
        <taxon>Eukaryota</taxon>
        <taxon>Viridiplantae</taxon>
        <taxon>Streptophyta</taxon>
        <taxon>Embryophyta</taxon>
        <taxon>Tracheophyta</taxon>
        <taxon>Spermatophyta</taxon>
        <taxon>Magnoliopsida</taxon>
        <taxon>Liliopsida</taxon>
        <taxon>Zingiberales</taxon>
        <taxon>Musaceae</taxon>
        <taxon>Ensete</taxon>
    </lineage>
</organism>
<dbReference type="CDD" id="cd16664">
    <property type="entry name" value="RING-Ubox_PUB"/>
    <property type="match status" value="1"/>
</dbReference>
<dbReference type="PANTHER" id="PTHR22849:SF163">
    <property type="entry name" value="U-BOX DOMAIN-CONTAINING PROTEIN"/>
    <property type="match status" value="1"/>
</dbReference>
<dbReference type="InterPro" id="IPR003613">
    <property type="entry name" value="Ubox_domain"/>
</dbReference>
<dbReference type="AlphaFoldDB" id="A0AAV8RHT8"/>
<dbReference type="InterPro" id="IPR045185">
    <property type="entry name" value="PUB22/23/24-like"/>
</dbReference>
<dbReference type="InterPro" id="IPR045210">
    <property type="entry name" value="RING-Ubox_PUB"/>
</dbReference>
<dbReference type="Gene3D" id="3.30.40.10">
    <property type="entry name" value="Zinc/RING finger domain, C3HC4 (zinc finger)"/>
    <property type="match status" value="1"/>
</dbReference>
<dbReference type="PANTHER" id="PTHR22849">
    <property type="entry name" value="WDSAM1 PROTEIN"/>
    <property type="match status" value="1"/>
</dbReference>
<keyword evidence="8" id="KW-1185">Reference proteome</keyword>
<comment type="function">
    <text evidence="5">Functions as an E3 ubiquitin ligase.</text>
</comment>
<dbReference type="PROSITE" id="PS51698">
    <property type="entry name" value="U_BOX"/>
    <property type="match status" value="1"/>
</dbReference>
<dbReference type="EMBL" id="JAQQAF010000002">
    <property type="protein sequence ID" value="KAJ8506800.1"/>
    <property type="molecule type" value="Genomic_DNA"/>
</dbReference>
<evidence type="ECO:0000256" key="2">
    <source>
        <dbReference type="ARBA" id="ARBA00004906"/>
    </source>
</evidence>
<keyword evidence="4 5" id="KW-0833">Ubl conjugation pathway</keyword>
<dbReference type="EC" id="2.3.2.27" evidence="5"/>
<dbReference type="SUPFAM" id="SSF48371">
    <property type="entry name" value="ARM repeat"/>
    <property type="match status" value="1"/>
</dbReference>
<comment type="pathway">
    <text evidence="2 5">Protein modification; protein ubiquitination.</text>
</comment>
<comment type="caution">
    <text evidence="7">The sequence shown here is derived from an EMBL/GenBank/DDBJ whole genome shotgun (WGS) entry which is preliminary data.</text>
</comment>
<evidence type="ECO:0000256" key="3">
    <source>
        <dbReference type="ARBA" id="ARBA00022679"/>
    </source>
</evidence>
<gene>
    <name evidence="7" type="ORF">OPV22_007686</name>
</gene>
<dbReference type="Pfam" id="PF04564">
    <property type="entry name" value="U-box"/>
    <property type="match status" value="1"/>
</dbReference>
<protein>
    <recommendedName>
        <fullName evidence="5 6">U-box domain-containing protein</fullName>
        <ecNumber evidence="5">2.3.2.27</ecNumber>
    </recommendedName>
    <alternativeName>
        <fullName evidence="5">RING-type E3 ubiquitin transferase PUB</fullName>
    </alternativeName>
</protein>
<dbReference type="Pfam" id="PF25598">
    <property type="entry name" value="ARM_PUB"/>
    <property type="match status" value="1"/>
</dbReference>
<dbReference type="GO" id="GO:0016567">
    <property type="term" value="P:protein ubiquitination"/>
    <property type="evidence" value="ECO:0007669"/>
    <property type="project" value="UniProtKB-UniRule"/>
</dbReference>
<dbReference type="GO" id="GO:0061630">
    <property type="term" value="F:ubiquitin protein ligase activity"/>
    <property type="evidence" value="ECO:0007669"/>
    <property type="project" value="UniProtKB-UniRule"/>
</dbReference>
<sequence>MGRRREKGGRVDGLEVKLPSFFRCPISLEVMRSPVSLCTGVTYDRDSIQRWLDSGHRTCPATRLPLPSPVHLVPNLTLRRLIHLWSTPHLLPPPSFPEDLLLDLRSSSSDPLPLLDRLSAFFSSPATDDAQKDRLASSVHFAPALVSRVVDDNAGLQALRATVRVLALVLGMDSGRELAISTLIADLDGSVSALLKVLKSGGGAEEYRIDAATVLESILSSPSCDSERRILIVEKPDLFPELVRLIDPPDRVDPAAADAGLRCLLAAAKGRHARAGMARAGAVPAIARALTAAELPASTAERALKAMEAAARSAEGRAAVCEAAEACVGAVMGRVLKVGREGREAAVAVLWAACVAAEDRRAREAVAGSRGGAAKILVVMQGGCSPAAAGMAGELLRVFKVDAKSCSVGYDTKTTHIMPY</sequence>
<dbReference type="Proteomes" id="UP001222027">
    <property type="component" value="Unassembled WGS sequence"/>
</dbReference>
<dbReference type="FunFam" id="3.30.40.10:FF:000442">
    <property type="entry name" value="RING-type E3 ubiquitin transferase"/>
    <property type="match status" value="1"/>
</dbReference>
<dbReference type="Gene3D" id="1.25.10.10">
    <property type="entry name" value="Leucine-rich Repeat Variant"/>
    <property type="match status" value="1"/>
</dbReference>
<proteinExistence type="predicted"/>
<evidence type="ECO:0000256" key="1">
    <source>
        <dbReference type="ARBA" id="ARBA00000900"/>
    </source>
</evidence>
<dbReference type="InterPro" id="IPR016024">
    <property type="entry name" value="ARM-type_fold"/>
</dbReference>
<evidence type="ECO:0000313" key="8">
    <source>
        <dbReference type="Proteomes" id="UP001222027"/>
    </source>
</evidence>
<evidence type="ECO:0000256" key="4">
    <source>
        <dbReference type="ARBA" id="ARBA00022786"/>
    </source>
</evidence>
<dbReference type="InterPro" id="IPR013083">
    <property type="entry name" value="Znf_RING/FYVE/PHD"/>
</dbReference>
<evidence type="ECO:0000313" key="7">
    <source>
        <dbReference type="EMBL" id="KAJ8506800.1"/>
    </source>
</evidence>